<dbReference type="PROSITE" id="PS50035">
    <property type="entry name" value="PLD"/>
    <property type="match status" value="1"/>
</dbReference>
<comment type="caution">
    <text evidence="9">The sequence shown here is derived from an EMBL/GenBank/DDBJ whole genome shotgun (WGS) entry which is preliminary data.</text>
</comment>
<sequence length="176" mass="19181">MNRNPIPAIALAGLLGLPILSSAAPSVQVGFSPEGSARQLVLDTITSARTSIQILAYAFQAPDIAQALVDARQRGVLVRIVVDKKRNTGKASQAAMDLVVRNGIELRTNDRFHIHHDKAMIVDGDAVETGSFNYAPSAETANSENVVVIRGMPEVTQQYLQHWQSRWKLGVPYPVR</sequence>
<evidence type="ECO:0000256" key="5">
    <source>
        <dbReference type="ARBA" id="ARBA00022963"/>
    </source>
</evidence>
<dbReference type="EMBL" id="PDEA01000001">
    <property type="protein sequence ID" value="PEH89048.1"/>
    <property type="molecule type" value="Genomic_DNA"/>
</dbReference>
<dbReference type="PANTHER" id="PTHR43856:SF1">
    <property type="entry name" value="MITOCHONDRIAL CARDIOLIPIN HYDROLASE"/>
    <property type="match status" value="1"/>
</dbReference>
<evidence type="ECO:0000259" key="8">
    <source>
        <dbReference type="PROSITE" id="PS50035"/>
    </source>
</evidence>
<keyword evidence="7" id="KW-0732">Signal</keyword>
<dbReference type="CDD" id="cd09170">
    <property type="entry name" value="PLDc_Nuc"/>
    <property type="match status" value="1"/>
</dbReference>
<gene>
    <name evidence="9" type="ORF">CRM82_11015</name>
</gene>
<comment type="similarity">
    <text evidence="2">Belongs to the phospholipase D family.</text>
</comment>
<dbReference type="GO" id="GO:0016042">
    <property type="term" value="P:lipid catabolic process"/>
    <property type="evidence" value="ECO:0007669"/>
    <property type="project" value="UniProtKB-KW"/>
</dbReference>
<dbReference type="AlphaFoldDB" id="A0A2A7UUW1"/>
<evidence type="ECO:0000256" key="1">
    <source>
        <dbReference type="ARBA" id="ARBA00000798"/>
    </source>
</evidence>
<dbReference type="InterPro" id="IPR001736">
    <property type="entry name" value="PLipase_D/transphosphatidylase"/>
</dbReference>
<dbReference type="GO" id="GO:0004630">
    <property type="term" value="F:phospholipase D activity"/>
    <property type="evidence" value="ECO:0007669"/>
    <property type="project" value="UniProtKB-EC"/>
</dbReference>
<dbReference type="Gene3D" id="3.30.870.10">
    <property type="entry name" value="Endonuclease Chain A"/>
    <property type="match status" value="1"/>
</dbReference>
<accession>A0A2A7UUW1</accession>
<evidence type="ECO:0000256" key="2">
    <source>
        <dbReference type="ARBA" id="ARBA00008664"/>
    </source>
</evidence>
<evidence type="ECO:0000256" key="6">
    <source>
        <dbReference type="ARBA" id="ARBA00023098"/>
    </source>
</evidence>
<keyword evidence="6" id="KW-0443">Lipid metabolism</keyword>
<dbReference type="GO" id="GO:0006793">
    <property type="term" value="P:phosphorus metabolic process"/>
    <property type="evidence" value="ECO:0007669"/>
    <property type="project" value="UniProtKB-ARBA"/>
</dbReference>
<name>A0A2A7UUW1_COMTR</name>
<comment type="catalytic activity">
    <reaction evidence="1">
        <text>a 1,2-diacyl-sn-glycero-3-phosphocholine + H2O = a 1,2-diacyl-sn-glycero-3-phosphate + choline + H(+)</text>
        <dbReference type="Rhea" id="RHEA:14445"/>
        <dbReference type="ChEBI" id="CHEBI:15354"/>
        <dbReference type="ChEBI" id="CHEBI:15377"/>
        <dbReference type="ChEBI" id="CHEBI:15378"/>
        <dbReference type="ChEBI" id="CHEBI:57643"/>
        <dbReference type="ChEBI" id="CHEBI:58608"/>
        <dbReference type="EC" id="3.1.4.4"/>
    </reaction>
</comment>
<organism evidence="9 10">
    <name type="scientific">Comamonas terrigena</name>
    <dbReference type="NCBI Taxonomy" id="32013"/>
    <lineage>
        <taxon>Bacteria</taxon>
        <taxon>Pseudomonadati</taxon>
        <taxon>Pseudomonadota</taxon>
        <taxon>Betaproteobacteria</taxon>
        <taxon>Burkholderiales</taxon>
        <taxon>Comamonadaceae</taxon>
        <taxon>Comamonas</taxon>
    </lineage>
</organism>
<evidence type="ECO:0000313" key="10">
    <source>
        <dbReference type="Proteomes" id="UP000220246"/>
    </source>
</evidence>
<dbReference type="PANTHER" id="PTHR43856">
    <property type="entry name" value="CARDIOLIPIN HYDROLASE"/>
    <property type="match status" value="1"/>
</dbReference>
<dbReference type="InterPro" id="IPR025202">
    <property type="entry name" value="PLD-like_dom"/>
</dbReference>
<dbReference type="SUPFAM" id="SSF56024">
    <property type="entry name" value="Phospholipase D/nuclease"/>
    <property type="match status" value="1"/>
</dbReference>
<feature type="signal peptide" evidence="7">
    <location>
        <begin position="1"/>
        <end position="23"/>
    </location>
</feature>
<dbReference type="STRING" id="1219032.GCA_001515545_01497"/>
<reference evidence="10" key="1">
    <citation type="submission" date="2017-09" db="EMBL/GenBank/DDBJ databases">
        <title>FDA dAtabase for Regulatory Grade micrObial Sequences (FDA-ARGOS): Supporting development and validation of Infectious Disease Dx tests.</title>
        <authorList>
            <person name="Minogue T."/>
            <person name="Wolcott M."/>
            <person name="Wasieloski L."/>
            <person name="Aguilar W."/>
            <person name="Moore D."/>
            <person name="Tallon L."/>
            <person name="Sadzewicz L."/>
            <person name="Ott S."/>
            <person name="Zhao X."/>
            <person name="Nagaraj S."/>
            <person name="Vavikolanu K."/>
            <person name="Aluvathingal J."/>
            <person name="Nadendla S."/>
            <person name="Sichtig H."/>
        </authorList>
    </citation>
    <scope>NUCLEOTIDE SEQUENCE [LARGE SCALE GENOMIC DNA]</scope>
    <source>
        <strain evidence="10">FDAARGOS_394</strain>
    </source>
</reference>
<keyword evidence="5" id="KW-0442">Lipid degradation</keyword>
<dbReference type="GeneID" id="80801140"/>
<protein>
    <recommendedName>
        <fullName evidence="3">phospholipase D</fullName>
        <ecNumber evidence="3">3.1.4.4</ecNumber>
    </recommendedName>
</protein>
<keyword evidence="10" id="KW-1185">Reference proteome</keyword>
<keyword evidence="4" id="KW-0378">Hydrolase</keyword>
<dbReference type="RefSeq" id="WP_066535123.1">
    <property type="nucleotide sequence ID" value="NZ_PDEA01000001.1"/>
</dbReference>
<dbReference type="OrthoDB" id="5294698at2"/>
<dbReference type="InterPro" id="IPR051406">
    <property type="entry name" value="PLD_domain"/>
</dbReference>
<dbReference type="GO" id="GO:0016891">
    <property type="term" value="F:RNA endonuclease activity producing 5'-phosphomonoesters, hydrolytic mechanism"/>
    <property type="evidence" value="ECO:0007669"/>
    <property type="project" value="TreeGrafter"/>
</dbReference>
<dbReference type="Proteomes" id="UP000220246">
    <property type="component" value="Unassembled WGS sequence"/>
</dbReference>
<evidence type="ECO:0000256" key="3">
    <source>
        <dbReference type="ARBA" id="ARBA00012027"/>
    </source>
</evidence>
<feature type="chain" id="PRO_5013286962" description="phospholipase D" evidence="7">
    <location>
        <begin position="24"/>
        <end position="176"/>
    </location>
</feature>
<feature type="domain" description="PLD phosphodiesterase" evidence="8">
    <location>
        <begin position="111"/>
        <end position="138"/>
    </location>
</feature>
<evidence type="ECO:0000313" key="9">
    <source>
        <dbReference type="EMBL" id="PEH89048.1"/>
    </source>
</evidence>
<dbReference type="SMART" id="SM00155">
    <property type="entry name" value="PLDc"/>
    <property type="match status" value="1"/>
</dbReference>
<dbReference type="Pfam" id="PF13091">
    <property type="entry name" value="PLDc_2"/>
    <property type="match status" value="1"/>
</dbReference>
<dbReference type="EC" id="3.1.4.4" evidence="3"/>
<evidence type="ECO:0000256" key="4">
    <source>
        <dbReference type="ARBA" id="ARBA00022801"/>
    </source>
</evidence>
<evidence type="ECO:0000256" key="7">
    <source>
        <dbReference type="SAM" id="SignalP"/>
    </source>
</evidence>
<proteinExistence type="inferred from homology"/>